<dbReference type="KEGG" id="emr:EMUR_01790"/>
<name>V9R799_9RICK</name>
<protein>
    <submittedName>
        <fullName evidence="1">Uncharacterized protein</fullName>
    </submittedName>
</protein>
<evidence type="ECO:0000313" key="1">
    <source>
        <dbReference type="EMBL" id="AHC39692.1"/>
    </source>
</evidence>
<dbReference type="EMBL" id="CP006917">
    <property type="protein sequence ID" value="AHC39692.1"/>
    <property type="molecule type" value="Genomic_DNA"/>
</dbReference>
<keyword evidence="2" id="KW-1185">Reference proteome</keyword>
<dbReference type="PATRIC" id="fig|1423892.3.peg.363"/>
<accession>V9R799</accession>
<proteinExistence type="predicted"/>
<dbReference type="RefSeq" id="WP_024071980.1">
    <property type="nucleotide sequence ID" value="NC_023063.1"/>
</dbReference>
<gene>
    <name evidence="1" type="ORF">EMUR_01790</name>
</gene>
<dbReference type="AlphaFoldDB" id="V9R799"/>
<reference evidence="1 2" key="1">
    <citation type="journal article" date="2014" name="Genome Announc.">
        <title>Complete Genome Sequence of Ehrlichia muris Strain AS145T, a Model Monocytotropic Ehrlichia Strain.</title>
        <authorList>
            <person name="Thirumalapura N.R."/>
            <person name="Qin X."/>
            <person name="Kuriakose J.A."/>
            <person name="Walker D.H."/>
        </authorList>
    </citation>
    <scope>NUCLEOTIDE SEQUENCE [LARGE SCALE GENOMIC DNA]</scope>
    <source>
        <strain evidence="2">AS154</strain>
    </source>
</reference>
<evidence type="ECO:0000313" key="2">
    <source>
        <dbReference type="Proteomes" id="UP000018689"/>
    </source>
</evidence>
<sequence length="53" mass="6374">MRTILERLFKKACNELLSQKSYYFLDSNGYGYFYIIGIVKMLQLRANISFWLL</sequence>
<dbReference type="HOGENOM" id="CLU_3061105_0_0_5"/>
<organism evidence="1 2">
    <name type="scientific">Ehrlichia muris AS145</name>
    <dbReference type="NCBI Taxonomy" id="1423892"/>
    <lineage>
        <taxon>Bacteria</taxon>
        <taxon>Pseudomonadati</taxon>
        <taxon>Pseudomonadota</taxon>
        <taxon>Alphaproteobacteria</taxon>
        <taxon>Rickettsiales</taxon>
        <taxon>Anaplasmataceae</taxon>
        <taxon>Ehrlichia</taxon>
    </lineage>
</organism>
<dbReference type="Proteomes" id="UP000018689">
    <property type="component" value="Chromosome"/>
</dbReference>